<keyword evidence="2" id="KW-1185">Reference proteome</keyword>
<sequence length="167" mass="18914">MYSLAPPSLSSSAIRTLDHQDNPYHLQDFEDPYVQSLSDIRSISNSLTGNQTHDVATQLPSFQAFARHQENTHKHINIATYEYNPYDQPLSIGSIENHRNTSQPTADRVYEGYGLPPSKPHIRPALLTGTTTTHHNVVPRPYGQMSVTSKGMKNIVPPDYYMQQMYK</sequence>
<proteinExistence type="predicted"/>
<evidence type="ECO:0000313" key="2">
    <source>
        <dbReference type="Proteomes" id="UP001177003"/>
    </source>
</evidence>
<dbReference type="AlphaFoldDB" id="A0AA35VIV5"/>
<organism evidence="1 2">
    <name type="scientific">Lactuca saligna</name>
    <name type="common">Willowleaf lettuce</name>
    <dbReference type="NCBI Taxonomy" id="75948"/>
    <lineage>
        <taxon>Eukaryota</taxon>
        <taxon>Viridiplantae</taxon>
        <taxon>Streptophyta</taxon>
        <taxon>Embryophyta</taxon>
        <taxon>Tracheophyta</taxon>
        <taxon>Spermatophyta</taxon>
        <taxon>Magnoliopsida</taxon>
        <taxon>eudicotyledons</taxon>
        <taxon>Gunneridae</taxon>
        <taxon>Pentapetalae</taxon>
        <taxon>asterids</taxon>
        <taxon>campanulids</taxon>
        <taxon>Asterales</taxon>
        <taxon>Asteraceae</taxon>
        <taxon>Cichorioideae</taxon>
        <taxon>Cichorieae</taxon>
        <taxon>Lactucinae</taxon>
        <taxon>Lactuca</taxon>
    </lineage>
</organism>
<gene>
    <name evidence="1" type="ORF">LSALG_LOCUS9943</name>
</gene>
<accession>A0AA35VIV5</accession>
<protein>
    <submittedName>
        <fullName evidence="1">Uncharacterized protein</fullName>
    </submittedName>
</protein>
<dbReference type="Proteomes" id="UP001177003">
    <property type="component" value="Chromosome 1"/>
</dbReference>
<dbReference type="EMBL" id="OX465077">
    <property type="protein sequence ID" value="CAI9269574.1"/>
    <property type="molecule type" value="Genomic_DNA"/>
</dbReference>
<reference evidence="1" key="1">
    <citation type="submission" date="2023-04" db="EMBL/GenBank/DDBJ databases">
        <authorList>
            <person name="Vijverberg K."/>
            <person name="Xiong W."/>
            <person name="Schranz E."/>
        </authorList>
    </citation>
    <scope>NUCLEOTIDE SEQUENCE</scope>
</reference>
<evidence type="ECO:0000313" key="1">
    <source>
        <dbReference type="EMBL" id="CAI9269574.1"/>
    </source>
</evidence>
<name>A0AA35VIV5_LACSI</name>